<dbReference type="EMBL" id="CAJA01000051">
    <property type="protein sequence ID" value="CCH72203.1"/>
    <property type="molecule type" value="Genomic_DNA"/>
</dbReference>
<keyword evidence="6 11" id="KW-0479">Metal-binding</keyword>
<keyword evidence="14" id="KW-1185">Reference proteome</keyword>
<feature type="binding site" evidence="12">
    <location>
        <position position="100"/>
    </location>
    <ligand>
        <name>Fe cation</name>
        <dbReference type="ChEBI" id="CHEBI:24875"/>
    </ligand>
</feature>
<evidence type="ECO:0000256" key="12">
    <source>
        <dbReference type="PIRSR" id="PIRSR602481-2"/>
    </source>
</evidence>
<keyword evidence="7 11" id="KW-0862">Zinc</keyword>
<keyword evidence="4" id="KW-0963">Cytoplasm</keyword>
<reference evidence="13 14" key="1">
    <citation type="journal article" date="2013" name="ISME J.">
        <title>A metabolic model for members of the genus Tetrasphaera involved in enhanced biological phosphorus removal.</title>
        <authorList>
            <person name="Kristiansen R."/>
            <person name="Nguyen H.T.T."/>
            <person name="Saunders A.M."/>
            <person name="Nielsen J.L."/>
            <person name="Wimmer R."/>
            <person name="Le V.Q."/>
            <person name="McIlroy S.J."/>
            <person name="Petrovski S."/>
            <person name="Seviour R.J."/>
            <person name="Calteau A."/>
            <person name="Nielsen K.L."/>
            <person name="Nielsen P.H."/>
        </authorList>
    </citation>
    <scope>NUCLEOTIDE SEQUENCE [LARGE SCALE GENOMIC DNA]</scope>
    <source>
        <strain evidence="13 14">Ben110</strain>
    </source>
</reference>
<dbReference type="Gene3D" id="1.10.10.10">
    <property type="entry name" value="Winged helix-like DNA-binding domain superfamily/Winged helix DNA-binding domain"/>
    <property type="match status" value="1"/>
</dbReference>
<comment type="subcellular location">
    <subcellularLocation>
        <location evidence="1">Cytoplasm</location>
    </subcellularLocation>
</comment>
<feature type="binding site" evidence="11">
    <location>
        <position position="128"/>
    </location>
    <ligand>
        <name>Zn(2+)</name>
        <dbReference type="ChEBI" id="CHEBI:29105"/>
    </ligand>
</feature>
<dbReference type="InterPro" id="IPR002481">
    <property type="entry name" value="FUR"/>
</dbReference>
<dbReference type="InterPro" id="IPR043135">
    <property type="entry name" value="Fur_C"/>
</dbReference>
<keyword evidence="5" id="KW-0678">Repressor</keyword>
<evidence type="ECO:0000256" key="1">
    <source>
        <dbReference type="ARBA" id="ARBA00004496"/>
    </source>
</evidence>
<comment type="cofactor">
    <cofactor evidence="11">
        <name>Zn(2+)</name>
        <dbReference type="ChEBI" id="CHEBI:29105"/>
    </cofactor>
    <text evidence="11">Binds 1 zinc ion per subunit.</text>
</comment>
<evidence type="ECO:0000313" key="13">
    <source>
        <dbReference type="EMBL" id="CCH72203.1"/>
    </source>
</evidence>
<dbReference type="STRING" id="1193182.BN11_1440007"/>
<keyword evidence="10" id="KW-0804">Transcription</keyword>
<dbReference type="RefSeq" id="WP_048697383.1">
    <property type="nucleotide sequence ID" value="NZ_HG764815.1"/>
</dbReference>
<dbReference type="GO" id="GO:0008270">
    <property type="term" value="F:zinc ion binding"/>
    <property type="evidence" value="ECO:0007669"/>
    <property type="project" value="TreeGrafter"/>
</dbReference>
<dbReference type="InterPro" id="IPR036388">
    <property type="entry name" value="WH-like_DNA-bd_sf"/>
</dbReference>
<evidence type="ECO:0000256" key="10">
    <source>
        <dbReference type="ARBA" id="ARBA00023163"/>
    </source>
</evidence>
<dbReference type="Proteomes" id="UP000035763">
    <property type="component" value="Unassembled WGS sequence"/>
</dbReference>
<accession>W6JSU3</accession>
<proteinExistence type="inferred from homology"/>
<evidence type="ECO:0000256" key="7">
    <source>
        <dbReference type="ARBA" id="ARBA00022833"/>
    </source>
</evidence>
<keyword evidence="8" id="KW-0805">Transcription regulation</keyword>
<keyword evidence="12" id="KW-0408">Iron</keyword>
<dbReference type="SUPFAM" id="SSF46785">
    <property type="entry name" value="Winged helix' DNA-binding domain"/>
    <property type="match status" value="1"/>
</dbReference>
<evidence type="ECO:0000313" key="14">
    <source>
        <dbReference type="Proteomes" id="UP000035763"/>
    </source>
</evidence>
<comment type="caution">
    <text evidence="13">The sequence shown here is derived from an EMBL/GenBank/DDBJ whole genome shotgun (WGS) entry which is preliminary data.</text>
</comment>
<gene>
    <name evidence="13" type="ORF">BN11_1440007</name>
</gene>
<evidence type="ECO:0000256" key="5">
    <source>
        <dbReference type="ARBA" id="ARBA00022491"/>
    </source>
</evidence>
<dbReference type="GO" id="GO:0000976">
    <property type="term" value="F:transcription cis-regulatory region binding"/>
    <property type="evidence" value="ECO:0007669"/>
    <property type="project" value="TreeGrafter"/>
</dbReference>
<dbReference type="PANTHER" id="PTHR33202:SF2">
    <property type="entry name" value="FERRIC UPTAKE REGULATION PROTEIN"/>
    <property type="match status" value="1"/>
</dbReference>
<feature type="binding site" evidence="11">
    <location>
        <position position="125"/>
    </location>
    <ligand>
        <name>Zn(2+)</name>
        <dbReference type="ChEBI" id="CHEBI:29105"/>
    </ligand>
</feature>
<dbReference type="PANTHER" id="PTHR33202">
    <property type="entry name" value="ZINC UPTAKE REGULATION PROTEIN"/>
    <property type="match status" value="1"/>
</dbReference>
<feature type="binding site" evidence="11">
    <location>
        <position position="88"/>
    </location>
    <ligand>
        <name>Zn(2+)</name>
        <dbReference type="ChEBI" id="CHEBI:29105"/>
    </ligand>
</feature>
<comment type="cofactor">
    <cofactor evidence="12">
        <name>Mn(2+)</name>
        <dbReference type="ChEBI" id="CHEBI:29035"/>
    </cofactor>
    <cofactor evidence="12">
        <name>Fe(2+)</name>
        <dbReference type="ChEBI" id="CHEBI:29033"/>
    </cofactor>
    <text evidence="12">Binds 1 Mn(2+) or Fe(2+) ion per subunit.</text>
</comment>
<comment type="subunit">
    <text evidence="3">Homodimer.</text>
</comment>
<sequence>MSERPRRVTRQQQAITAALQGRDDFRSAQELHAQLRSGGATIGLATVYRTLQALADEGLIDMLRTEGGESLYRACSRGHHHHLVCRTCGRTVEVEADDAERWAIRTATAYGFTDVEHTLEIFGRCASCSGSGG</sequence>
<dbReference type="InterPro" id="IPR036390">
    <property type="entry name" value="WH_DNA-bd_sf"/>
</dbReference>
<evidence type="ECO:0000256" key="4">
    <source>
        <dbReference type="ARBA" id="ARBA00022490"/>
    </source>
</evidence>
<dbReference type="GO" id="GO:0003700">
    <property type="term" value="F:DNA-binding transcription factor activity"/>
    <property type="evidence" value="ECO:0007669"/>
    <property type="project" value="InterPro"/>
</dbReference>
<dbReference type="FunFam" id="1.10.10.10:FF:000459">
    <property type="entry name" value="Ferric uptake regulation protein"/>
    <property type="match status" value="1"/>
</dbReference>
<protein>
    <submittedName>
        <fullName evidence="13">Ferric uptake regulator, Fur family</fullName>
    </submittedName>
</protein>
<keyword evidence="9" id="KW-0238">DNA-binding</keyword>
<dbReference type="OrthoDB" id="8659436at2"/>
<comment type="similarity">
    <text evidence="2">Belongs to the Fur family.</text>
</comment>
<evidence type="ECO:0000256" key="8">
    <source>
        <dbReference type="ARBA" id="ARBA00023015"/>
    </source>
</evidence>
<evidence type="ECO:0000256" key="11">
    <source>
        <dbReference type="PIRSR" id="PIRSR602481-1"/>
    </source>
</evidence>
<dbReference type="GO" id="GO:1900376">
    <property type="term" value="P:regulation of secondary metabolite biosynthetic process"/>
    <property type="evidence" value="ECO:0007669"/>
    <property type="project" value="TreeGrafter"/>
</dbReference>
<dbReference type="GO" id="GO:0045892">
    <property type="term" value="P:negative regulation of DNA-templated transcription"/>
    <property type="evidence" value="ECO:0007669"/>
    <property type="project" value="TreeGrafter"/>
</dbReference>
<feature type="binding site" evidence="11">
    <location>
        <position position="85"/>
    </location>
    <ligand>
        <name>Zn(2+)</name>
        <dbReference type="ChEBI" id="CHEBI:29105"/>
    </ligand>
</feature>
<dbReference type="Gene3D" id="3.30.1490.190">
    <property type="match status" value="1"/>
</dbReference>
<dbReference type="CDD" id="cd07153">
    <property type="entry name" value="Fur_like"/>
    <property type="match status" value="1"/>
</dbReference>
<evidence type="ECO:0000256" key="6">
    <source>
        <dbReference type="ARBA" id="ARBA00022723"/>
    </source>
</evidence>
<feature type="binding site" evidence="12">
    <location>
        <position position="79"/>
    </location>
    <ligand>
        <name>Fe cation</name>
        <dbReference type="ChEBI" id="CHEBI:24875"/>
    </ligand>
</feature>
<feature type="binding site" evidence="12">
    <location>
        <position position="117"/>
    </location>
    <ligand>
        <name>Fe cation</name>
        <dbReference type="ChEBI" id="CHEBI:24875"/>
    </ligand>
</feature>
<dbReference type="GO" id="GO:0005829">
    <property type="term" value="C:cytosol"/>
    <property type="evidence" value="ECO:0007669"/>
    <property type="project" value="TreeGrafter"/>
</dbReference>
<evidence type="ECO:0000256" key="9">
    <source>
        <dbReference type="ARBA" id="ARBA00023125"/>
    </source>
</evidence>
<organism evidence="13 14">
    <name type="scientific">Nostocoides australiense Ben110</name>
    <dbReference type="NCBI Taxonomy" id="1193182"/>
    <lineage>
        <taxon>Bacteria</taxon>
        <taxon>Bacillati</taxon>
        <taxon>Actinomycetota</taxon>
        <taxon>Actinomycetes</taxon>
        <taxon>Micrococcales</taxon>
        <taxon>Intrasporangiaceae</taxon>
        <taxon>Nostocoides</taxon>
    </lineage>
</organism>
<evidence type="ECO:0000256" key="2">
    <source>
        <dbReference type="ARBA" id="ARBA00007957"/>
    </source>
</evidence>
<name>W6JSU3_9MICO</name>
<evidence type="ECO:0000256" key="3">
    <source>
        <dbReference type="ARBA" id="ARBA00011738"/>
    </source>
</evidence>
<dbReference type="Pfam" id="PF01475">
    <property type="entry name" value="FUR"/>
    <property type="match status" value="1"/>
</dbReference>
<dbReference type="AlphaFoldDB" id="W6JSU3"/>